<proteinExistence type="predicted"/>
<accession>A0A8S0SIF7</accession>
<dbReference type="AlphaFoldDB" id="A0A8S0SIF7"/>
<gene>
    <name evidence="1" type="ORF">OLEA9_A015139</name>
</gene>
<organism evidence="1 2">
    <name type="scientific">Olea europaea subsp. europaea</name>
    <dbReference type="NCBI Taxonomy" id="158383"/>
    <lineage>
        <taxon>Eukaryota</taxon>
        <taxon>Viridiplantae</taxon>
        <taxon>Streptophyta</taxon>
        <taxon>Embryophyta</taxon>
        <taxon>Tracheophyta</taxon>
        <taxon>Spermatophyta</taxon>
        <taxon>Magnoliopsida</taxon>
        <taxon>eudicotyledons</taxon>
        <taxon>Gunneridae</taxon>
        <taxon>Pentapetalae</taxon>
        <taxon>asterids</taxon>
        <taxon>lamiids</taxon>
        <taxon>Lamiales</taxon>
        <taxon>Oleaceae</taxon>
        <taxon>Oleeae</taxon>
        <taxon>Olea</taxon>
    </lineage>
</organism>
<reference evidence="1 2" key="1">
    <citation type="submission" date="2019-12" db="EMBL/GenBank/DDBJ databases">
        <authorList>
            <person name="Alioto T."/>
            <person name="Alioto T."/>
            <person name="Gomez Garrido J."/>
        </authorList>
    </citation>
    <scope>NUCLEOTIDE SEQUENCE [LARGE SCALE GENOMIC DNA]</scope>
</reference>
<name>A0A8S0SIF7_OLEEU</name>
<dbReference type="OrthoDB" id="1749883at2759"/>
<evidence type="ECO:0000313" key="2">
    <source>
        <dbReference type="Proteomes" id="UP000594638"/>
    </source>
</evidence>
<comment type="caution">
    <text evidence="1">The sequence shown here is derived from an EMBL/GenBank/DDBJ whole genome shotgun (WGS) entry which is preliminary data.</text>
</comment>
<dbReference type="Gramene" id="OE9A015139T1">
    <property type="protein sequence ID" value="OE9A015139C1"/>
    <property type="gene ID" value="OE9A015139"/>
</dbReference>
<protein>
    <submittedName>
        <fullName evidence="1">Uncharacterized protein</fullName>
    </submittedName>
</protein>
<sequence length="82" mass="8775">MSEETIQVPHPPLEDVKVEVKNEQTEHAYSVAVATAAAAAQAAAEVVPHTTATQFTGKSKEEVAAIRIQTAFCGYQACYLIN</sequence>
<dbReference type="EMBL" id="CACTIH010005438">
    <property type="protein sequence ID" value="CAA2992549.1"/>
    <property type="molecule type" value="Genomic_DNA"/>
</dbReference>
<evidence type="ECO:0000313" key="1">
    <source>
        <dbReference type="EMBL" id="CAA2992549.1"/>
    </source>
</evidence>
<keyword evidence="2" id="KW-1185">Reference proteome</keyword>
<dbReference type="Proteomes" id="UP000594638">
    <property type="component" value="Unassembled WGS sequence"/>
</dbReference>